<dbReference type="RefSeq" id="WP_174682881.1">
    <property type="nucleotide sequence ID" value="NZ_JABUQZ010000003.1"/>
</dbReference>
<name>A0ABX2LI24_9EURY</name>
<dbReference type="Proteomes" id="UP001016761">
    <property type="component" value="Unassembled WGS sequence"/>
</dbReference>
<proteinExistence type="predicted"/>
<keyword evidence="2" id="KW-1185">Reference proteome</keyword>
<dbReference type="EMBL" id="JABUQZ010000003">
    <property type="protein sequence ID" value="NUC75043.1"/>
    <property type="molecule type" value="Genomic_DNA"/>
</dbReference>
<organism evidence="1 2">
    <name type="scientific">Haloterrigena gelatinilytica</name>
    <dbReference type="NCBI Taxonomy" id="2741724"/>
    <lineage>
        <taxon>Archaea</taxon>
        <taxon>Methanobacteriati</taxon>
        <taxon>Methanobacteriota</taxon>
        <taxon>Stenosarchaea group</taxon>
        <taxon>Halobacteria</taxon>
        <taxon>Halobacteriales</taxon>
        <taxon>Natrialbaceae</taxon>
        <taxon>Haloterrigena</taxon>
    </lineage>
</organism>
<accession>A0ABX2LI24</accession>
<evidence type="ECO:0008006" key="3">
    <source>
        <dbReference type="Google" id="ProtNLM"/>
    </source>
</evidence>
<reference evidence="1 2" key="1">
    <citation type="submission" date="2020-06" db="EMBL/GenBank/DDBJ databases">
        <title>Haloterrigena sp. nov., an extremely halophilic archaeon isolated from a saline sediment.</title>
        <authorList>
            <person name="Liu B.-B."/>
        </authorList>
    </citation>
    <scope>NUCLEOTIDE SEQUENCE [LARGE SCALE GENOMIC DNA]</scope>
    <source>
        <strain evidence="1 2">SYSU A558-1</strain>
    </source>
</reference>
<protein>
    <recommendedName>
        <fullName evidence="3">DUF5619 domain-containing protein</fullName>
    </recommendedName>
</protein>
<evidence type="ECO:0000313" key="1">
    <source>
        <dbReference type="EMBL" id="NUC75043.1"/>
    </source>
</evidence>
<evidence type="ECO:0000313" key="2">
    <source>
        <dbReference type="Proteomes" id="UP001016761"/>
    </source>
</evidence>
<comment type="caution">
    <text evidence="1">The sequence shown here is derived from an EMBL/GenBank/DDBJ whole genome shotgun (WGS) entry which is preliminary data.</text>
</comment>
<gene>
    <name evidence="1" type="ORF">HTZ84_22520</name>
</gene>
<sequence length="147" mass="17125">MSTHRFGPLRFEIQTRELEEVLTGLRVALRRYGEPIDPDQIPEGWELRHENHPRGPWPTAWTRRTGYWLTIWKRGSGDGAYVKLKPYDGAWMVEYASENRWNGGECLGRGFSFDDAVDVAIDAMTRVDDGATERDLWMDYKDWGESE</sequence>